<evidence type="ECO:0000313" key="2">
    <source>
        <dbReference type="Proteomes" id="UP000298337"/>
    </source>
</evidence>
<keyword evidence="2" id="KW-1185">Reference proteome</keyword>
<evidence type="ECO:0000313" key="1">
    <source>
        <dbReference type="EMBL" id="TGE07685.1"/>
    </source>
</evidence>
<dbReference type="OrthoDB" id="1551126at2"/>
<dbReference type="AlphaFoldDB" id="A0A4Z0P6Z0"/>
<comment type="caution">
    <text evidence="1">The sequence shown here is derived from an EMBL/GenBank/DDBJ whole genome shotgun (WGS) entry which is preliminary data.</text>
</comment>
<dbReference type="RefSeq" id="WP_135432993.1">
    <property type="nucleotide sequence ID" value="NZ_SRLA01000002.1"/>
</dbReference>
<reference evidence="1 2" key="1">
    <citation type="submission" date="2019-04" db="EMBL/GenBank/DDBJ databases">
        <authorList>
            <person name="Feng G."/>
            <person name="Zhang J."/>
            <person name="Zhu H."/>
        </authorList>
    </citation>
    <scope>NUCLEOTIDE SEQUENCE [LARGE SCALE GENOMIC DNA]</scope>
    <source>
        <strain evidence="1 2">92R-1</strain>
    </source>
</reference>
<gene>
    <name evidence="1" type="ORF">EU556_07985</name>
</gene>
<protein>
    <submittedName>
        <fullName evidence="1">Uncharacterized protein</fullName>
    </submittedName>
</protein>
<dbReference type="EMBL" id="SRLA01000002">
    <property type="protein sequence ID" value="TGE07685.1"/>
    <property type="molecule type" value="Genomic_DNA"/>
</dbReference>
<accession>A0A4Z0P6Z0</accession>
<dbReference type="Proteomes" id="UP000298337">
    <property type="component" value="Unassembled WGS sequence"/>
</dbReference>
<organism evidence="1 2">
    <name type="scientific">Hymenobacter fodinae</name>
    <dbReference type="NCBI Taxonomy" id="2510796"/>
    <lineage>
        <taxon>Bacteria</taxon>
        <taxon>Pseudomonadati</taxon>
        <taxon>Bacteroidota</taxon>
        <taxon>Cytophagia</taxon>
        <taxon>Cytophagales</taxon>
        <taxon>Hymenobacteraceae</taxon>
        <taxon>Hymenobacter</taxon>
    </lineage>
</organism>
<sequence>MLFIQKLFGRKKPTIHSLVFETFGWSERQASAELREWQHPSIPALLSLHFFDIPPDLPPAADEVKLRQKYRQSLIQQEGGILEVTRSAIEGAPLIRTLFKLPTNSNGVLYAGSLTIPFKSCSYVIKVQARESGVTGMREAVVANMLLGTDQLKIGDDGFIGWAADPYEPTFTAGKLMNLAERPEYDIQFPNHPLTLVRQTLRAIETQIHLPPERIEALPFV</sequence>
<proteinExistence type="predicted"/>
<name>A0A4Z0P6Z0_9BACT</name>